<reference evidence="1" key="1">
    <citation type="journal article" date="2023" name="Nat. Commun.">
        <title>Diploid and tetraploid genomes of Acorus and the evolution of monocots.</title>
        <authorList>
            <person name="Ma L."/>
            <person name="Liu K.W."/>
            <person name="Li Z."/>
            <person name="Hsiao Y.Y."/>
            <person name="Qi Y."/>
            <person name="Fu T."/>
            <person name="Tang G.D."/>
            <person name="Zhang D."/>
            <person name="Sun W.H."/>
            <person name="Liu D.K."/>
            <person name="Li Y."/>
            <person name="Chen G.Z."/>
            <person name="Liu X.D."/>
            <person name="Liao X.Y."/>
            <person name="Jiang Y.T."/>
            <person name="Yu X."/>
            <person name="Hao Y."/>
            <person name="Huang J."/>
            <person name="Zhao X.W."/>
            <person name="Ke S."/>
            <person name="Chen Y.Y."/>
            <person name="Wu W.L."/>
            <person name="Hsu J.L."/>
            <person name="Lin Y.F."/>
            <person name="Huang M.D."/>
            <person name="Li C.Y."/>
            <person name="Huang L."/>
            <person name="Wang Z.W."/>
            <person name="Zhao X."/>
            <person name="Zhong W.Y."/>
            <person name="Peng D.H."/>
            <person name="Ahmad S."/>
            <person name="Lan S."/>
            <person name="Zhang J.S."/>
            <person name="Tsai W.C."/>
            <person name="Van de Peer Y."/>
            <person name="Liu Z.J."/>
        </authorList>
    </citation>
    <scope>NUCLEOTIDE SEQUENCE</scope>
    <source>
        <strain evidence="1">CP</strain>
    </source>
</reference>
<organism evidence="1 2">
    <name type="scientific">Acorus calamus</name>
    <name type="common">Sweet flag</name>
    <dbReference type="NCBI Taxonomy" id="4465"/>
    <lineage>
        <taxon>Eukaryota</taxon>
        <taxon>Viridiplantae</taxon>
        <taxon>Streptophyta</taxon>
        <taxon>Embryophyta</taxon>
        <taxon>Tracheophyta</taxon>
        <taxon>Spermatophyta</taxon>
        <taxon>Magnoliopsida</taxon>
        <taxon>Liliopsida</taxon>
        <taxon>Acoraceae</taxon>
        <taxon>Acorus</taxon>
    </lineage>
</organism>
<reference evidence="1" key="2">
    <citation type="submission" date="2023-06" db="EMBL/GenBank/DDBJ databases">
        <authorList>
            <person name="Ma L."/>
            <person name="Liu K.-W."/>
            <person name="Li Z."/>
            <person name="Hsiao Y.-Y."/>
            <person name="Qi Y."/>
            <person name="Fu T."/>
            <person name="Tang G."/>
            <person name="Zhang D."/>
            <person name="Sun W.-H."/>
            <person name="Liu D.-K."/>
            <person name="Li Y."/>
            <person name="Chen G.-Z."/>
            <person name="Liu X.-D."/>
            <person name="Liao X.-Y."/>
            <person name="Jiang Y.-T."/>
            <person name="Yu X."/>
            <person name="Hao Y."/>
            <person name="Huang J."/>
            <person name="Zhao X.-W."/>
            <person name="Ke S."/>
            <person name="Chen Y.-Y."/>
            <person name="Wu W.-L."/>
            <person name="Hsu J.-L."/>
            <person name="Lin Y.-F."/>
            <person name="Huang M.-D."/>
            <person name="Li C.-Y."/>
            <person name="Huang L."/>
            <person name="Wang Z.-W."/>
            <person name="Zhao X."/>
            <person name="Zhong W.-Y."/>
            <person name="Peng D.-H."/>
            <person name="Ahmad S."/>
            <person name="Lan S."/>
            <person name="Zhang J.-S."/>
            <person name="Tsai W.-C."/>
            <person name="Van De Peer Y."/>
            <person name="Liu Z.-J."/>
        </authorList>
    </citation>
    <scope>NUCLEOTIDE SEQUENCE</scope>
    <source>
        <strain evidence="1">CP</strain>
        <tissue evidence="1">Leaves</tissue>
    </source>
</reference>
<proteinExistence type="predicted"/>
<sequence length="60" mass="6418">MNGAELGGGAGWGPGPPKPMVPNEWIRDYIHVMDLADGLIAAVKKLFTSDYIGTTLSFKL</sequence>
<dbReference type="AlphaFoldDB" id="A0AAV9F0V5"/>
<evidence type="ECO:0000313" key="2">
    <source>
        <dbReference type="Proteomes" id="UP001180020"/>
    </source>
</evidence>
<evidence type="ECO:0000313" key="1">
    <source>
        <dbReference type="EMBL" id="KAK1319107.1"/>
    </source>
</evidence>
<gene>
    <name evidence="1" type="ORF">QJS10_CPB04g00366</name>
</gene>
<name>A0AAV9F0V5_ACOCL</name>
<protein>
    <submittedName>
        <fullName evidence="1">Uncharacterized protein</fullName>
    </submittedName>
</protein>
<dbReference type="EMBL" id="JAUJYO010000004">
    <property type="protein sequence ID" value="KAK1319107.1"/>
    <property type="molecule type" value="Genomic_DNA"/>
</dbReference>
<keyword evidence="2" id="KW-1185">Reference proteome</keyword>
<comment type="caution">
    <text evidence="1">The sequence shown here is derived from an EMBL/GenBank/DDBJ whole genome shotgun (WGS) entry which is preliminary data.</text>
</comment>
<dbReference type="Proteomes" id="UP001180020">
    <property type="component" value="Unassembled WGS sequence"/>
</dbReference>
<accession>A0AAV9F0V5</accession>